<sequence length="221" mass="25068">MNVLIGDIGNTITKICVIEINSFKILKTIYLNTNKIFSKNFLKKALKKIFKKKTIYRVALFSSVVPKYKKILENFLKKEYAIKLREIKEKNIKKIVKINIKNKNQVGSDRIANAVGVYKWYKSNCIVLDFGTATTFDVVTKNGIYNGGIIAPGVNLSLKSLVSAADQIPVFSITKQKKIIGKNTLEALRSGFYWGYSGLINNIILKIEKETKKKYKIIFTG</sequence>
<organism evidence="13">
    <name type="scientific">marine metagenome</name>
    <dbReference type="NCBI Taxonomy" id="408172"/>
    <lineage>
        <taxon>unclassified sequences</taxon>
        <taxon>metagenomes</taxon>
        <taxon>ecological metagenomes</taxon>
    </lineage>
</organism>
<protein>
    <recommendedName>
        <fullName evidence="12">Type III pantothenate kinase</fullName>
    </recommendedName>
</protein>
<dbReference type="Pfam" id="PF03309">
    <property type="entry name" value="Pan_kinase"/>
    <property type="match status" value="1"/>
</dbReference>
<dbReference type="GO" id="GO:0005524">
    <property type="term" value="F:ATP binding"/>
    <property type="evidence" value="ECO:0007669"/>
    <property type="project" value="UniProtKB-KW"/>
</dbReference>
<evidence type="ECO:0000256" key="4">
    <source>
        <dbReference type="ARBA" id="ARBA00022490"/>
    </source>
</evidence>
<name>A0A382KCY8_9ZZZZ</name>
<accession>A0A382KCY8</accession>
<dbReference type="CDD" id="cd24015">
    <property type="entry name" value="ASKHA_NBD_PanK-III"/>
    <property type="match status" value="1"/>
</dbReference>
<evidence type="ECO:0000256" key="1">
    <source>
        <dbReference type="ARBA" id="ARBA00001958"/>
    </source>
</evidence>
<dbReference type="Gene3D" id="3.30.420.40">
    <property type="match status" value="2"/>
</dbReference>
<dbReference type="PANTHER" id="PTHR34265">
    <property type="entry name" value="TYPE III PANTOTHENATE KINASE"/>
    <property type="match status" value="1"/>
</dbReference>
<keyword evidence="7" id="KW-0418">Kinase</keyword>
<keyword evidence="8" id="KW-0067">ATP-binding</keyword>
<dbReference type="GO" id="GO:0004594">
    <property type="term" value="F:pantothenate kinase activity"/>
    <property type="evidence" value="ECO:0007669"/>
    <property type="project" value="InterPro"/>
</dbReference>
<evidence type="ECO:0000256" key="12">
    <source>
        <dbReference type="ARBA" id="ARBA00040883"/>
    </source>
</evidence>
<dbReference type="InterPro" id="IPR043129">
    <property type="entry name" value="ATPase_NBD"/>
</dbReference>
<feature type="non-terminal residue" evidence="13">
    <location>
        <position position="221"/>
    </location>
</feature>
<dbReference type="SUPFAM" id="SSF53067">
    <property type="entry name" value="Actin-like ATPase domain"/>
    <property type="match status" value="2"/>
</dbReference>
<dbReference type="EMBL" id="UINC01079662">
    <property type="protein sequence ID" value="SVC21876.1"/>
    <property type="molecule type" value="Genomic_DNA"/>
</dbReference>
<dbReference type="NCBIfam" id="TIGR00671">
    <property type="entry name" value="baf"/>
    <property type="match status" value="1"/>
</dbReference>
<comment type="similarity">
    <text evidence="11">Belongs to the type III pantothenate kinase family.</text>
</comment>
<evidence type="ECO:0000256" key="11">
    <source>
        <dbReference type="ARBA" id="ARBA00038036"/>
    </source>
</evidence>
<evidence type="ECO:0000256" key="6">
    <source>
        <dbReference type="ARBA" id="ARBA00022741"/>
    </source>
</evidence>
<reference evidence="13" key="1">
    <citation type="submission" date="2018-05" db="EMBL/GenBank/DDBJ databases">
        <authorList>
            <person name="Lanie J.A."/>
            <person name="Ng W.-L."/>
            <person name="Kazmierczak K.M."/>
            <person name="Andrzejewski T.M."/>
            <person name="Davidsen T.M."/>
            <person name="Wayne K.J."/>
            <person name="Tettelin H."/>
            <person name="Glass J.I."/>
            <person name="Rusch D."/>
            <person name="Podicherti R."/>
            <person name="Tsui H.-C.T."/>
            <person name="Winkler M.E."/>
        </authorList>
    </citation>
    <scope>NUCLEOTIDE SEQUENCE</scope>
</reference>
<evidence type="ECO:0000256" key="10">
    <source>
        <dbReference type="ARBA" id="ARBA00022993"/>
    </source>
</evidence>
<dbReference type="PANTHER" id="PTHR34265:SF1">
    <property type="entry name" value="TYPE III PANTOTHENATE KINASE"/>
    <property type="match status" value="1"/>
</dbReference>
<evidence type="ECO:0000256" key="3">
    <source>
        <dbReference type="ARBA" id="ARBA00011738"/>
    </source>
</evidence>
<evidence type="ECO:0000256" key="9">
    <source>
        <dbReference type="ARBA" id="ARBA00022958"/>
    </source>
</evidence>
<comment type="subcellular location">
    <subcellularLocation>
        <location evidence="2">Cytoplasm</location>
    </subcellularLocation>
</comment>
<proteinExistence type="inferred from homology"/>
<keyword evidence="6" id="KW-0547">Nucleotide-binding</keyword>
<evidence type="ECO:0000256" key="7">
    <source>
        <dbReference type="ARBA" id="ARBA00022777"/>
    </source>
</evidence>
<keyword evidence="9" id="KW-0630">Potassium</keyword>
<gene>
    <name evidence="13" type="ORF">METZ01_LOCUS274730</name>
</gene>
<dbReference type="InterPro" id="IPR004619">
    <property type="entry name" value="Type_III_PanK"/>
</dbReference>
<evidence type="ECO:0000256" key="5">
    <source>
        <dbReference type="ARBA" id="ARBA00022679"/>
    </source>
</evidence>
<keyword evidence="4" id="KW-0963">Cytoplasm</keyword>
<evidence type="ECO:0000256" key="8">
    <source>
        <dbReference type="ARBA" id="ARBA00022840"/>
    </source>
</evidence>
<keyword evidence="5" id="KW-0808">Transferase</keyword>
<comment type="cofactor">
    <cofactor evidence="1">
        <name>K(+)</name>
        <dbReference type="ChEBI" id="CHEBI:29103"/>
    </cofactor>
</comment>
<dbReference type="AlphaFoldDB" id="A0A382KCY8"/>
<evidence type="ECO:0000313" key="13">
    <source>
        <dbReference type="EMBL" id="SVC21876.1"/>
    </source>
</evidence>
<comment type="subunit">
    <text evidence="3">Homodimer.</text>
</comment>
<dbReference type="GO" id="GO:0015937">
    <property type="term" value="P:coenzyme A biosynthetic process"/>
    <property type="evidence" value="ECO:0007669"/>
    <property type="project" value="UniProtKB-KW"/>
</dbReference>
<keyword evidence="10" id="KW-0173">Coenzyme A biosynthesis</keyword>
<evidence type="ECO:0000256" key="2">
    <source>
        <dbReference type="ARBA" id="ARBA00004496"/>
    </source>
</evidence>
<dbReference type="HAMAP" id="MF_01274">
    <property type="entry name" value="Pantothen_kinase_3"/>
    <property type="match status" value="1"/>
</dbReference>
<dbReference type="GO" id="GO:0005737">
    <property type="term" value="C:cytoplasm"/>
    <property type="evidence" value="ECO:0007669"/>
    <property type="project" value="UniProtKB-SubCell"/>
</dbReference>